<protein>
    <recommendedName>
        <fullName evidence="3">Amino acid adenylation</fullName>
    </recommendedName>
</protein>
<accession>F3FZK7</accession>
<evidence type="ECO:0008006" key="3">
    <source>
        <dbReference type="Google" id="ProtNLM"/>
    </source>
</evidence>
<gene>
    <name evidence="1" type="ORF">PSYJA_44131</name>
</gene>
<dbReference type="EMBL" id="AEAH01003868">
    <property type="protein sequence ID" value="EGH35649.1"/>
    <property type="molecule type" value="Genomic_DNA"/>
</dbReference>
<comment type="caution">
    <text evidence="1">The sequence shown here is derived from an EMBL/GenBank/DDBJ whole genome shotgun (WGS) entry which is preliminary data.</text>
</comment>
<sequence>DIEEPTLPFGLQDVQGDGRDIEGASLTLDARLDQRLRAQARQ</sequence>
<proteinExistence type="predicted"/>
<name>F3FZK7_PSESX</name>
<dbReference type="AlphaFoldDB" id="F3FZK7"/>
<reference evidence="1 2" key="1">
    <citation type="journal article" date="2011" name="PLoS Pathog.">
        <title>Dynamic evolution of pathogenicity revealed by sequencing and comparative genomics of 19 Pseudomonas syringae isolates.</title>
        <authorList>
            <person name="Baltrus D.A."/>
            <person name="Nishimura M.T."/>
            <person name="Romanchuk A."/>
            <person name="Chang J.H."/>
            <person name="Mukhtar M.S."/>
            <person name="Cherkis K."/>
            <person name="Roach J."/>
            <person name="Grant S.R."/>
            <person name="Jones C.D."/>
            <person name="Dangl J.L."/>
        </authorList>
    </citation>
    <scope>NUCLEOTIDE SEQUENCE [LARGE SCALE GENOMIC DNA]</scope>
    <source>
        <strain evidence="2">M301072PT</strain>
    </source>
</reference>
<feature type="non-terminal residue" evidence="1">
    <location>
        <position position="42"/>
    </location>
</feature>
<dbReference type="Proteomes" id="UP000004471">
    <property type="component" value="Unassembled WGS sequence"/>
</dbReference>
<feature type="non-terminal residue" evidence="1">
    <location>
        <position position="1"/>
    </location>
</feature>
<dbReference type="HOGENOM" id="CLU_213536_1_0_6"/>
<organism evidence="1 2">
    <name type="scientific">Pseudomonas syringae pv. japonica str. M301072</name>
    <dbReference type="NCBI Taxonomy" id="629262"/>
    <lineage>
        <taxon>Bacteria</taxon>
        <taxon>Pseudomonadati</taxon>
        <taxon>Pseudomonadota</taxon>
        <taxon>Gammaproteobacteria</taxon>
        <taxon>Pseudomonadales</taxon>
        <taxon>Pseudomonadaceae</taxon>
        <taxon>Pseudomonas</taxon>
        <taxon>Pseudomonas syringae</taxon>
    </lineage>
</organism>
<evidence type="ECO:0000313" key="1">
    <source>
        <dbReference type="EMBL" id="EGH35649.1"/>
    </source>
</evidence>
<evidence type="ECO:0000313" key="2">
    <source>
        <dbReference type="Proteomes" id="UP000004471"/>
    </source>
</evidence>